<dbReference type="InterPro" id="IPR036812">
    <property type="entry name" value="NAD(P)_OxRdtase_dom_sf"/>
</dbReference>
<dbReference type="SUPFAM" id="SSF51430">
    <property type="entry name" value="NAD(P)-linked oxidoreductase"/>
    <property type="match status" value="1"/>
</dbReference>
<dbReference type="PANTHER" id="PTHR43827:SF8">
    <property type="entry name" value="ALDO_KETO REDUCTASE FAMILY PROTEIN"/>
    <property type="match status" value="1"/>
</dbReference>
<protein>
    <submittedName>
        <fullName evidence="1">Uncharacterized protein</fullName>
    </submittedName>
</protein>
<proteinExistence type="predicted"/>
<dbReference type="Proteomes" id="UP000601435">
    <property type="component" value="Unassembled WGS sequence"/>
</dbReference>
<comment type="caution">
    <text evidence="1">The sequence shown here is derived from an EMBL/GenBank/DDBJ whole genome shotgun (WGS) entry which is preliminary data.</text>
</comment>
<dbReference type="GO" id="GO:0016491">
    <property type="term" value="F:oxidoreductase activity"/>
    <property type="evidence" value="ECO:0007669"/>
    <property type="project" value="InterPro"/>
</dbReference>
<evidence type="ECO:0000313" key="1">
    <source>
        <dbReference type="EMBL" id="CAE7483100.1"/>
    </source>
</evidence>
<dbReference type="OrthoDB" id="425738at2759"/>
<sequence length="403" mass="43887">MPLRPIQALESSSRPFVTWMLQHGLPTLCRRLAIDVAADAFATLDESTQSRLGHIHALIDRLGDDPGLWYANWRQAATASREVVNALTEIPLQVKSPSDFEERHGQHGLRFAGGRSLQVTPHSSVAVGQLKVPPIGAAVASAREAALALESGIRMLFLTEAAVYLVHEVLHVLDSIGLDRHEVIIVGRMQAADVKGVAASFVMSHLDAAALAFQEESPEDDVEVWQQFEASMRGAVSAVGVSEMPPERLKTFLLRGSRPEFVQTTFTVYEPGGPDEARRQSSQMEELLAASIVTMGSGLSQEGGCGYLRPLDDPHISAVALRANRSCAQVIDRWFMQLGGVVLVNATQRSEFLEHVASLEFALGEEEMRKINGLSSLVASSPGRRAPAWCEDVYHLSDLPLEV</sequence>
<dbReference type="Gene3D" id="3.20.20.100">
    <property type="entry name" value="NADP-dependent oxidoreductase domain"/>
    <property type="match status" value="1"/>
</dbReference>
<keyword evidence="2" id="KW-1185">Reference proteome</keyword>
<accession>A0A812SMX5</accession>
<name>A0A812SMX5_9DINO</name>
<dbReference type="InterPro" id="IPR020471">
    <property type="entry name" value="AKR"/>
</dbReference>
<dbReference type="AlphaFoldDB" id="A0A812SMX5"/>
<dbReference type="EMBL" id="CAJNJA010021875">
    <property type="protein sequence ID" value="CAE7483100.1"/>
    <property type="molecule type" value="Genomic_DNA"/>
</dbReference>
<dbReference type="PANTHER" id="PTHR43827">
    <property type="entry name" value="2,5-DIKETO-D-GLUCONIC ACID REDUCTASE"/>
    <property type="match status" value="1"/>
</dbReference>
<gene>
    <name evidence="1" type="ORF">SNEC2469_LOCUS13689</name>
</gene>
<evidence type="ECO:0000313" key="2">
    <source>
        <dbReference type="Proteomes" id="UP000601435"/>
    </source>
</evidence>
<organism evidence="1 2">
    <name type="scientific">Symbiodinium necroappetens</name>
    <dbReference type="NCBI Taxonomy" id="1628268"/>
    <lineage>
        <taxon>Eukaryota</taxon>
        <taxon>Sar</taxon>
        <taxon>Alveolata</taxon>
        <taxon>Dinophyceae</taxon>
        <taxon>Suessiales</taxon>
        <taxon>Symbiodiniaceae</taxon>
        <taxon>Symbiodinium</taxon>
    </lineage>
</organism>
<reference evidence="1" key="1">
    <citation type="submission" date="2021-02" db="EMBL/GenBank/DDBJ databases">
        <authorList>
            <person name="Dougan E. K."/>
            <person name="Rhodes N."/>
            <person name="Thang M."/>
            <person name="Chan C."/>
        </authorList>
    </citation>
    <scope>NUCLEOTIDE SEQUENCE</scope>
</reference>